<reference evidence="1 2" key="1">
    <citation type="submission" date="2019-02" db="EMBL/GenBank/DDBJ databases">
        <title>Complete genome sequence of Burkholderia cenocepacia phage BcepSauron.</title>
        <authorList>
            <person name="Park K."/>
            <person name="Gonzalez C."/>
            <person name="Liu M."/>
            <person name="Gill J."/>
        </authorList>
    </citation>
    <scope>NUCLEOTIDE SEQUENCE [LARGE SCALE GENOMIC DNA]</scope>
</reference>
<dbReference type="EMBL" id="MK552141">
    <property type="protein sequence ID" value="QBQ74430.1"/>
    <property type="molecule type" value="Genomic_DNA"/>
</dbReference>
<accession>A0A482MMX2</accession>
<evidence type="ECO:0000313" key="2">
    <source>
        <dbReference type="Proteomes" id="UP000301424"/>
    </source>
</evidence>
<keyword evidence="2" id="KW-1185">Reference proteome</keyword>
<proteinExistence type="predicted"/>
<dbReference type="Proteomes" id="UP000301424">
    <property type="component" value="Segment"/>
</dbReference>
<gene>
    <name evidence="1" type="ORF">BcepSauron_050</name>
</gene>
<evidence type="ECO:0000313" key="1">
    <source>
        <dbReference type="EMBL" id="QBQ74430.1"/>
    </source>
</evidence>
<name>A0A482MMX2_9CAUD</name>
<protein>
    <submittedName>
        <fullName evidence="1">Uncharacterized protein</fullName>
    </submittedName>
</protein>
<sequence>MKTFRDIETAIEFIGINYGLRNLRRFPFAREQVRDAIRQVRGMQAA</sequence>
<organism evidence="1 2">
    <name type="scientific">Burkholderia phage BcepSauron</name>
    <dbReference type="NCBI Taxonomy" id="2530033"/>
    <lineage>
        <taxon>Viruses</taxon>
        <taxon>Duplodnaviria</taxon>
        <taxon>Heunggongvirae</taxon>
        <taxon>Uroviricota</taxon>
        <taxon>Caudoviricetes</taxon>
        <taxon>Sarumanvirus</taxon>
        <taxon>Sarumanvirus bcepsauron</taxon>
    </lineage>
</organism>